<protein>
    <submittedName>
        <fullName evidence="2">Post-segregation antitoxin (Ccd killing protein)</fullName>
    </submittedName>
</protein>
<accession>A0ABW8MXC5</accession>
<dbReference type="Proteomes" id="UP001620514">
    <property type="component" value="Unassembled WGS sequence"/>
</dbReference>
<dbReference type="EMBL" id="JBIYDN010000049">
    <property type="protein sequence ID" value="MFK4448354.1"/>
    <property type="molecule type" value="Genomic_DNA"/>
</dbReference>
<organism evidence="2 3">
    <name type="scientific">Caballeronia udeis</name>
    <dbReference type="NCBI Taxonomy" id="1232866"/>
    <lineage>
        <taxon>Bacteria</taxon>
        <taxon>Pseudomonadati</taxon>
        <taxon>Pseudomonadota</taxon>
        <taxon>Betaproteobacteria</taxon>
        <taxon>Burkholderiales</taxon>
        <taxon>Burkholderiaceae</taxon>
        <taxon>Caballeronia</taxon>
    </lineage>
</organism>
<reference evidence="2 3" key="1">
    <citation type="submission" date="2024-10" db="EMBL/GenBank/DDBJ databases">
        <authorList>
            <person name="Deangelis K."/>
            <person name="Huntemann M."/>
            <person name="Clum A."/>
            <person name="Wang J."/>
            <person name="Palaniappan K."/>
            <person name="Ritter S."/>
            <person name="Chen I.-M."/>
            <person name="Stamatis D."/>
            <person name="Reddy T."/>
            <person name="O'Malley R."/>
            <person name="Daum C."/>
            <person name="Ng V."/>
            <person name="Ivanova N."/>
            <person name="Kyrpides N."/>
            <person name="Woyke T."/>
        </authorList>
    </citation>
    <scope>NUCLEOTIDE SEQUENCE [LARGE SCALE GENOMIC DNA]</scope>
    <source>
        <strain evidence="2 3">GAS97</strain>
    </source>
</reference>
<proteinExistence type="predicted"/>
<evidence type="ECO:0000313" key="2">
    <source>
        <dbReference type="EMBL" id="MFK4448354.1"/>
    </source>
</evidence>
<evidence type="ECO:0000313" key="3">
    <source>
        <dbReference type="Proteomes" id="UP001620514"/>
    </source>
</evidence>
<reference evidence="2 3" key="2">
    <citation type="submission" date="2024-11" db="EMBL/GenBank/DDBJ databases">
        <title>Using genomics to understand microbial adaptation to soil warming.</title>
        <authorList>
            <person name="Deangelis K.M. PhD."/>
        </authorList>
    </citation>
    <scope>NUCLEOTIDE SEQUENCE [LARGE SCALE GENOMIC DNA]</scope>
    <source>
        <strain evidence="2 3">GAS97</strain>
    </source>
</reference>
<evidence type="ECO:0000256" key="1">
    <source>
        <dbReference type="ARBA" id="ARBA00022649"/>
    </source>
</evidence>
<keyword evidence="1" id="KW-1277">Toxin-antitoxin system</keyword>
<gene>
    <name evidence="2" type="ORF">ABH943_008398</name>
</gene>
<name>A0ABW8MXC5_9BURK</name>
<keyword evidence="3" id="KW-1185">Reference proteome</keyword>
<dbReference type="Pfam" id="PF07362">
    <property type="entry name" value="CcdA"/>
    <property type="match status" value="1"/>
</dbReference>
<dbReference type="InterPro" id="IPR009956">
    <property type="entry name" value="Post-segregation_anti-tox_CcdA"/>
</dbReference>
<comment type="caution">
    <text evidence="2">The sequence shown here is derived from an EMBL/GenBank/DDBJ whole genome shotgun (WGS) entry which is preliminary data.</text>
</comment>
<dbReference type="RefSeq" id="WP_404614574.1">
    <property type="nucleotide sequence ID" value="NZ_JBIYDN010000049.1"/>
</dbReference>
<sequence length="61" mass="7279">MPFQTNVDTRQRTQEEIDRDVLAASGDRCAELWRKENAEAIESYNTYVEQHGLPLERYRMF</sequence>